<comment type="subcellular location">
    <subcellularLocation>
        <location evidence="1 8">Cell membrane</location>
        <topology evidence="1 8">Multi-pass membrane protein</topology>
    </subcellularLocation>
</comment>
<keyword evidence="7 8" id="KW-0012">Acyltransferase</keyword>
<dbReference type="Proteomes" id="UP000190539">
    <property type="component" value="Unassembled WGS sequence"/>
</dbReference>
<dbReference type="EMBL" id="MVFC01000015">
    <property type="protein sequence ID" value="OON77364.1"/>
    <property type="molecule type" value="Genomic_DNA"/>
</dbReference>
<dbReference type="InterPro" id="IPR036526">
    <property type="entry name" value="C-N_Hydrolase_sf"/>
</dbReference>
<feature type="transmembrane region" description="Helical" evidence="8">
    <location>
        <begin position="187"/>
        <end position="206"/>
    </location>
</feature>
<comment type="catalytic activity">
    <reaction evidence="8">
        <text>N-terminal S-1,2-diacyl-sn-glyceryl-L-cysteinyl-[lipoprotein] + a glycerophospholipid = N-acyl-S-1,2-diacyl-sn-glyceryl-L-cysteinyl-[lipoprotein] + a 2-acyl-sn-glycero-3-phospholipid + H(+)</text>
        <dbReference type="Rhea" id="RHEA:48228"/>
        <dbReference type="Rhea" id="RHEA-COMP:14681"/>
        <dbReference type="Rhea" id="RHEA-COMP:14684"/>
        <dbReference type="ChEBI" id="CHEBI:15378"/>
        <dbReference type="ChEBI" id="CHEBI:136912"/>
        <dbReference type="ChEBI" id="CHEBI:140656"/>
        <dbReference type="ChEBI" id="CHEBI:140657"/>
        <dbReference type="ChEBI" id="CHEBI:140660"/>
        <dbReference type="EC" id="2.3.1.269"/>
    </reaction>
</comment>
<evidence type="ECO:0000256" key="4">
    <source>
        <dbReference type="ARBA" id="ARBA00022692"/>
    </source>
</evidence>
<feature type="domain" description="CN hydrolase" evidence="10">
    <location>
        <begin position="215"/>
        <end position="497"/>
    </location>
</feature>
<sequence>MGRLASPWRRGILAVAAGALPALAFPAPGLWWFAYIALVPWLLLARSAPTGRGAALDGWLGGLGLMLAMHHWLLPSLHVFTVVLAALLGLLWAPWGWLARHMLGGEASPGRAAAALFVLPSAWLAAELVRSWQGLGGPWGMLGSSQWQVSPALRLASVGGVWLVSLLVVAANTAFTGLVSVPRARRPAVCGLLVGTFATLAVWAWAPRPERDGVARVAVVQPGVVPVSGGAKLRFEREAALTRSLAGRDVDLVVWGESSVGYDFAKRPGIAARLGELSRRTGADLLVNVDARRAASASGGAGIYKSSVLVGPDGPTGDHYDKMRLVPFGEYVPARSLLGWATSVGKAAGEDRRRGVAQVVMTVPPHGTPADTLGGAANPLDGGVADAPGGTGPDRSGAGLRVGPLICFESAFPDMSRRLVEKGAALLVAQSSTSSFQGSWAPPQHASLAALRAAETGRPMVHATLTGVSAVYGPEGERVGAPLGTESDAVIVRDVPLATGVTPYVRLGDWPVAAALGVLGLLCLWEATRGLRGRQPLRRAPAVRYAGRSASPSSSSAARTTRSHSS</sequence>
<dbReference type="AlphaFoldDB" id="A0A1V4A6Q9"/>
<dbReference type="Pfam" id="PF00795">
    <property type="entry name" value="CN_hydrolase"/>
    <property type="match status" value="1"/>
</dbReference>
<comment type="function">
    <text evidence="8">Catalyzes the phospholipid dependent N-acylation of the N-terminal cysteine of apolipoprotein, the last step in lipoprotein maturation.</text>
</comment>
<gene>
    <name evidence="8" type="primary">lnt</name>
    <name evidence="11" type="ORF">B1H18_19210</name>
</gene>
<keyword evidence="3 8" id="KW-0808">Transferase</keyword>
<accession>A0A1V4A6Q9</accession>
<evidence type="ECO:0000256" key="7">
    <source>
        <dbReference type="ARBA" id="ARBA00023315"/>
    </source>
</evidence>
<comment type="pathway">
    <text evidence="8">Protein modification; lipoprotein biosynthesis (N-acyl transfer).</text>
</comment>
<keyword evidence="2 8" id="KW-1003">Cell membrane</keyword>
<dbReference type="NCBIfam" id="TIGR00546">
    <property type="entry name" value="lnt"/>
    <property type="match status" value="1"/>
</dbReference>
<keyword evidence="11" id="KW-0449">Lipoprotein</keyword>
<evidence type="ECO:0000256" key="2">
    <source>
        <dbReference type="ARBA" id="ARBA00022475"/>
    </source>
</evidence>
<evidence type="ECO:0000256" key="5">
    <source>
        <dbReference type="ARBA" id="ARBA00022989"/>
    </source>
</evidence>
<dbReference type="PANTHER" id="PTHR38686">
    <property type="entry name" value="APOLIPOPROTEIN N-ACYLTRANSFERASE"/>
    <property type="match status" value="1"/>
</dbReference>
<dbReference type="GO" id="GO:0016410">
    <property type="term" value="F:N-acyltransferase activity"/>
    <property type="evidence" value="ECO:0007669"/>
    <property type="project" value="UniProtKB-UniRule"/>
</dbReference>
<evidence type="ECO:0000256" key="9">
    <source>
        <dbReference type="SAM" id="MobiDB-lite"/>
    </source>
</evidence>
<keyword evidence="12" id="KW-1185">Reference proteome</keyword>
<comment type="similarity">
    <text evidence="8">Belongs to the CN hydrolase family. Apolipoprotein N-acyltransferase subfamily.</text>
</comment>
<dbReference type="STRING" id="83656.B1H18_19210"/>
<evidence type="ECO:0000256" key="8">
    <source>
        <dbReference type="HAMAP-Rule" id="MF_01148"/>
    </source>
</evidence>
<evidence type="ECO:0000256" key="3">
    <source>
        <dbReference type="ARBA" id="ARBA00022679"/>
    </source>
</evidence>
<dbReference type="PANTHER" id="PTHR38686:SF1">
    <property type="entry name" value="APOLIPOPROTEIN N-ACYLTRANSFERASE"/>
    <property type="match status" value="1"/>
</dbReference>
<reference evidence="11 12" key="1">
    <citation type="submission" date="2017-02" db="EMBL/GenBank/DDBJ databases">
        <title>Draft Genome Sequence of Streptomyces tsukubaensis F601, a Producer of the immunosuppressant tacrolimus FK506.</title>
        <authorList>
            <person name="Zong G."/>
            <person name="Zhong C."/>
            <person name="Fu J."/>
            <person name="Qin R."/>
            <person name="Cao G."/>
        </authorList>
    </citation>
    <scope>NUCLEOTIDE SEQUENCE [LARGE SCALE GENOMIC DNA]</scope>
    <source>
        <strain evidence="11 12">F601</strain>
    </source>
</reference>
<protein>
    <recommendedName>
        <fullName evidence="8">Apolipoprotein N-acyltransferase</fullName>
        <shortName evidence="8">ALP N-acyltransferase</shortName>
        <ecNumber evidence="8">2.3.1.269</ecNumber>
    </recommendedName>
</protein>
<dbReference type="InterPro" id="IPR045378">
    <property type="entry name" value="LNT_N"/>
</dbReference>
<feature type="region of interest" description="Disordered" evidence="9">
    <location>
        <begin position="541"/>
        <end position="566"/>
    </location>
</feature>
<dbReference type="InterPro" id="IPR003010">
    <property type="entry name" value="C-N_Hydrolase"/>
</dbReference>
<dbReference type="GO" id="GO:0042158">
    <property type="term" value="P:lipoprotein biosynthetic process"/>
    <property type="evidence" value="ECO:0007669"/>
    <property type="project" value="UniProtKB-UniRule"/>
</dbReference>
<keyword evidence="4 8" id="KW-0812">Transmembrane</keyword>
<feature type="compositionally biased region" description="Low complexity" evidence="9">
    <location>
        <begin position="548"/>
        <end position="560"/>
    </location>
</feature>
<dbReference type="UniPathway" id="UPA00666"/>
<name>A0A1V4A6Q9_9ACTN</name>
<dbReference type="EC" id="2.3.1.269" evidence="8"/>
<dbReference type="Gene3D" id="3.60.110.10">
    <property type="entry name" value="Carbon-nitrogen hydrolase"/>
    <property type="match status" value="1"/>
</dbReference>
<proteinExistence type="inferred from homology"/>
<keyword evidence="6 8" id="KW-0472">Membrane</keyword>
<evidence type="ECO:0000256" key="1">
    <source>
        <dbReference type="ARBA" id="ARBA00004651"/>
    </source>
</evidence>
<evidence type="ECO:0000256" key="6">
    <source>
        <dbReference type="ARBA" id="ARBA00023136"/>
    </source>
</evidence>
<organism evidence="11 12">
    <name type="scientific">Streptomyces tsukubensis</name>
    <dbReference type="NCBI Taxonomy" id="83656"/>
    <lineage>
        <taxon>Bacteria</taxon>
        <taxon>Bacillati</taxon>
        <taxon>Actinomycetota</taxon>
        <taxon>Actinomycetes</taxon>
        <taxon>Kitasatosporales</taxon>
        <taxon>Streptomycetaceae</taxon>
        <taxon>Streptomyces</taxon>
    </lineage>
</organism>
<comment type="caution">
    <text evidence="8">Lacks conserved residue(s) required for the propagation of feature annotation.</text>
</comment>
<keyword evidence="5 8" id="KW-1133">Transmembrane helix</keyword>
<dbReference type="HAMAP" id="MF_01148">
    <property type="entry name" value="Lnt"/>
    <property type="match status" value="1"/>
</dbReference>
<evidence type="ECO:0000259" key="10">
    <source>
        <dbReference type="PROSITE" id="PS50263"/>
    </source>
</evidence>
<evidence type="ECO:0000313" key="11">
    <source>
        <dbReference type="EMBL" id="OON77364.1"/>
    </source>
</evidence>
<dbReference type="InterPro" id="IPR004563">
    <property type="entry name" value="Apolipo_AcylTrfase"/>
</dbReference>
<dbReference type="PROSITE" id="PS50263">
    <property type="entry name" value="CN_HYDROLASE"/>
    <property type="match status" value="1"/>
</dbReference>
<dbReference type="SUPFAM" id="SSF56317">
    <property type="entry name" value="Carbon-nitrogen hydrolase"/>
    <property type="match status" value="1"/>
</dbReference>
<dbReference type="GO" id="GO:0005886">
    <property type="term" value="C:plasma membrane"/>
    <property type="evidence" value="ECO:0007669"/>
    <property type="project" value="UniProtKB-SubCell"/>
</dbReference>
<feature type="transmembrane region" description="Helical" evidence="8">
    <location>
        <begin position="152"/>
        <end position="175"/>
    </location>
</feature>
<dbReference type="Pfam" id="PF20154">
    <property type="entry name" value="LNT_N"/>
    <property type="match status" value="1"/>
</dbReference>
<comment type="caution">
    <text evidence="11">The sequence shown here is derived from an EMBL/GenBank/DDBJ whole genome shotgun (WGS) entry which is preliminary data.</text>
</comment>
<dbReference type="RefSeq" id="WP_227025005.1">
    <property type="nucleotide sequence ID" value="NZ_CP045178.1"/>
</dbReference>
<feature type="transmembrane region" description="Helical" evidence="8">
    <location>
        <begin position="79"/>
        <end position="100"/>
    </location>
</feature>
<feature type="transmembrane region" description="Helical" evidence="8">
    <location>
        <begin position="112"/>
        <end position="132"/>
    </location>
</feature>
<dbReference type="CDD" id="cd07571">
    <property type="entry name" value="ALP_N-acyl_transferase"/>
    <property type="match status" value="1"/>
</dbReference>
<evidence type="ECO:0000313" key="12">
    <source>
        <dbReference type="Proteomes" id="UP000190539"/>
    </source>
</evidence>
<feature type="transmembrane region" description="Helical" evidence="8">
    <location>
        <begin position="12"/>
        <end position="44"/>
    </location>
</feature>